<gene>
    <name evidence="4" type="ORF">FTJAE_6199</name>
</gene>
<reference evidence="4 5" key="1">
    <citation type="submission" date="2020-05" db="EMBL/GenBank/DDBJ databases">
        <title>Identification and distribution of gene clusters putatively required for synthesis of sphingolipid metabolism inhibitors in phylogenetically diverse species of the filamentous fungus Fusarium.</title>
        <authorList>
            <person name="Kim H.-S."/>
            <person name="Busman M."/>
            <person name="Brown D.W."/>
            <person name="Divon H."/>
            <person name="Uhlig S."/>
            <person name="Proctor R.H."/>
        </authorList>
    </citation>
    <scope>NUCLEOTIDE SEQUENCE [LARGE SCALE GENOMIC DNA]</scope>
    <source>
        <strain evidence="4 5">NRRL 66243</strain>
    </source>
</reference>
<feature type="transmembrane region" description="Helical" evidence="2">
    <location>
        <begin position="48"/>
        <end position="69"/>
    </location>
</feature>
<feature type="transmembrane region" description="Helical" evidence="2">
    <location>
        <begin position="81"/>
        <end position="96"/>
    </location>
</feature>
<feature type="domain" description="P-type ATPase A" evidence="3">
    <location>
        <begin position="347"/>
        <end position="400"/>
    </location>
</feature>
<evidence type="ECO:0000256" key="1">
    <source>
        <dbReference type="SAM" id="MobiDB-lite"/>
    </source>
</evidence>
<sequence length="484" mass="54357">MGVIGLTASGLVGALHSYILVLEMFLWTKPRGRKAFRLTPEFAEQTKIMAANQGLYNGFLSAGLIWSLLHPNPEFSKQLQIFFNGCVLVAGAYGGLTANKKILYIQAAPAALSLGLVLRLIDAMPGLKESVDTGGQLCQQRSSPDFVDMLSILPSRPFSQSFGDWVDFRVVVGILMLNAFVGFYQEKQAADVVASLKATNRKFWRENLFPETSCSPCLRLYTPEDFELYKRLRAEGKPDRSDEGDARLIYDYTRPEDFELYKRLRAEDKLGRSDEEDDIICDYTSPEDFELYIRLRAEDKLDRSDEEDEFADGADKEQDHDTSTEHDAHQHSQEQEPHDYRNRPLAAIDQSAITGESLAVEKYLGDMVYYTTGCKRGKAFALVQTTAKESFVGRTADLVQGAKDQGHFKAIINNSETSLLVLVIFWILIAWIAECSLLCSCSSYYYLKAKDSSLMLNGRSHQSSGLHGKCESGNGEQKMGRIYY</sequence>
<dbReference type="Gene3D" id="2.70.150.10">
    <property type="entry name" value="Calcium-transporting ATPase, cytoplasmic transduction domain A"/>
    <property type="match status" value="1"/>
</dbReference>
<evidence type="ECO:0000313" key="4">
    <source>
        <dbReference type="EMBL" id="KAF5635578.1"/>
    </source>
</evidence>
<dbReference type="PANTHER" id="PTHR38446">
    <property type="entry name" value="BLL0914 PROTEIN"/>
    <property type="match status" value="1"/>
</dbReference>
<feature type="region of interest" description="Disordered" evidence="1">
    <location>
        <begin position="303"/>
        <end position="339"/>
    </location>
</feature>
<feature type="transmembrane region" description="Helical" evidence="2">
    <location>
        <begin position="419"/>
        <end position="447"/>
    </location>
</feature>
<proteinExistence type="predicted"/>
<dbReference type="InterPro" id="IPR059000">
    <property type="entry name" value="ATPase_P-type_domA"/>
</dbReference>
<organism evidence="4 5">
    <name type="scientific">Fusarium tjaetaba</name>
    <dbReference type="NCBI Taxonomy" id="1567544"/>
    <lineage>
        <taxon>Eukaryota</taxon>
        <taxon>Fungi</taxon>
        <taxon>Dikarya</taxon>
        <taxon>Ascomycota</taxon>
        <taxon>Pezizomycotina</taxon>
        <taxon>Sordariomycetes</taxon>
        <taxon>Hypocreomycetidae</taxon>
        <taxon>Hypocreales</taxon>
        <taxon>Nectriaceae</taxon>
        <taxon>Fusarium</taxon>
        <taxon>Fusarium fujikuroi species complex</taxon>
    </lineage>
</organism>
<dbReference type="InterPro" id="IPR008250">
    <property type="entry name" value="ATPase_P-typ_transduc_dom_A_sf"/>
</dbReference>
<feature type="compositionally biased region" description="Basic and acidic residues" evidence="1">
    <location>
        <begin position="313"/>
        <end position="339"/>
    </location>
</feature>
<protein>
    <submittedName>
        <fullName evidence="4">H+-transporting ATPase</fullName>
    </submittedName>
</protein>
<keyword evidence="2" id="KW-0472">Membrane</keyword>
<dbReference type="Proteomes" id="UP000530670">
    <property type="component" value="Unassembled WGS sequence"/>
</dbReference>
<dbReference type="SUPFAM" id="SSF81665">
    <property type="entry name" value="Calcium ATPase, transmembrane domain M"/>
    <property type="match status" value="1"/>
</dbReference>
<feature type="transmembrane region" description="Helical" evidence="2">
    <location>
        <begin position="6"/>
        <end position="27"/>
    </location>
</feature>
<dbReference type="Gene3D" id="1.20.1110.10">
    <property type="entry name" value="Calcium-transporting ATPase, transmembrane domain"/>
    <property type="match status" value="1"/>
</dbReference>
<keyword evidence="2" id="KW-0812">Transmembrane</keyword>
<dbReference type="PANTHER" id="PTHR38446:SF1">
    <property type="entry name" value="BLL0914 PROTEIN"/>
    <property type="match status" value="1"/>
</dbReference>
<dbReference type="OrthoDB" id="2147008at2759"/>
<accession>A0A8H5RLP1</accession>
<evidence type="ECO:0000313" key="5">
    <source>
        <dbReference type="Proteomes" id="UP000530670"/>
    </source>
</evidence>
<dbReference type="Pfam" id="PF00122">
    <property type="entry name" value="E1-E2_ATPase"/>
    <property type="match status" value="1"/>
</dbReference>
<keyword evidence="5" id="KW-1185">Reference proteome</keyword>
<comment type="caution">
    <text evidence="4">The sequence shown here is derived from an EMBL/GenBank/DDBJ whole genome shotgun (WGS) entry which is preliminary data.</text>
</comment>
<dbReference type="GeneID" id="59305055"/>
<name>A0A8H5RLP1_9HYPO</name>
<keyword evidence="2" id="KW-1133">Transmembrane helix</keyword>
<dbReference type="Pfam" id="PF06993">
    <property type="entry name" value="DUF1304"/>
    <property type="match status" value="1"/>
</dbReference>
<dbReference type="AlphaFoldDB" id="A0A8H5RLP1"/>
<feature type="transmembrane region" description="Helical" evidence="2">
    <location>
        <begin position="103"/>
        <end position="121"/>
    </location>
</feature>
<dbReference type="EMBL" id="JAAQRI010000122">
    <property type="protein sequence ID" value="KAF5635578.1"/>
    <property type="molecule type" value="Genomic_DNA"/>
</dbReference>
<dbReference type="InterPro" id="IPR009732">
    <property type="entry name" value="DUF1304"/>
</dbReference>
<dbReference type="SUPFAM" id="SSF81653">
    <property type="entry name" value="Calcium ATPase, transduction domain A"/>
    <property type="match status" value="1"/>
</dbReference>
<dbReference type="RefSeq" id="XP_037206600.1">
    <property type="nucleotide sequence ID" value="XM_037352785.1"/>
</dbReference>
<dbReference type="InterPro" id="IPR023298">
    <property type="entry name" value="ATPase_P-typ_TM_dom_sf"/>
</dbReference>
<evidence type="ECO:0000259" key="3">
    <source>
        <dbReference type="Pfam" id="PF00122"/>
    </source>
</evidence>
<evidence type="ECO:0000256" key="2">
    <source>
        <dbReference type="SAM" id="Phobius"/>
    </source>
</evidence>